<evidence type="ECO:0000313" key="2">
    <source>
        <dbReference type="Proteomes" id="UP000324800"/>
    </source>
</evidence>
<proteinExistence type="predicted"/>
<accession>A0A5J4WDE3</accession>
<evidence type="ECO:0000313" key="1">
    <source>
        <dbReference type="EMBL" id="KAA6392987.1"/>
    </source>
</evidence>
<organism evidence="1 2">
    <name type="scientific">Streblomastix strix</name>
    <dbReference type="NCBI Taxonomy" id="222440"/>
    <lineage>
        <taxon>Eukaryota</taxon>
        <taxon>Metamonada</taxon>
        <taxon>Preaxostyla</taxon>
        <taxon>Oxymonadida</taxon>
        <taxon>Streblomastigidae</taxon>
        <taxon>Streblomastix</taxon>
    </lineage>
</organism>
<comment type="caution">
    <text evidence="1">The sequence shown here is derived from an EMBL/GenBank/DDBJ whole genome shotgun (WGS) entry which is preliminary data.</text>
</comment>
<gene>
    <name evidence="1" type="ORF">EZS28_011488</name>
</gene>
<dbReference type="Proteomes" id="UP000324800">
    <property type="component" value="Unassembled WGS sequence"/>
</dbReference>
<dbReference type="EMBL" id="SNRW01002375">
    <property type="protein sequence ID" value="KAA6392987.1"/>
    <property type="molecule type" value="Genomic_DNA"/>
</dbReference>
<name>A0A5J4WDE3_9EUKA</name>
<reference evidence="1 2" key="1">
    <citation type="submission" date="2019-03" db="EMBL/GenBank/DDBJ databases">
        <title>Single cell metagenomics reveals metabolic interactions within the superorganism composed of flagellate Streblomastix strix and complex community of Bacteroidetes bacteria on its surface.</title>
        <authorList>
            <person name="Treitli S.C."/>
            <person name="Kolisko M."/>
            <person name="Husnik F."/>
            <person name="Keeling P."/>
            <person name="Hampl V."/>
        </authorList>
    </citation>
    <scope>NUCLEOTIDE SEQUENCE [LARGE SCALE GENOMIC DNA]</scope>
    <source>
        <strain evidence="1">ST1C</strain>
    </source>
</reference>
<dbReference type="AlphaFoldDB" id="A0A5J4WDE3"/>
<protein>
    <submittedName>
        <fullName evidence="1">Uncharacterized protein</fullName>
    </submittedName>
</protein>
<sequence length="197" mass="22552">MQSCSTFKQGLDKESMSHNDAAEKILKVAKKLAELQDPEQTNEQLFFKQDLLRKVVAIKLESFSLSMDKIVKDRIHSVSARLYKCNQGAMNGAVGIVNADYKIHYLCNPTIEPHRQNMLFYFGFDGQLIIMELNADVGTPLFFVDSIQKPVFVKGINEPVKFYFWIYFKDSSFEIEQVKKLTSPVAKVLTNKKAMQL</sequence>